<feature type="compositionally biased region" description="Low complexity" evidence="1">
    <location>
        <begin position="43"/>
        <end position="54"/>
    </location>
</feature>
<keyword evidence="3" id="KW-1185">Reference proteome</keyword>
<feature type="non-terminal residue" evidence="2">
    <location>
        <position position="1"/>
    </location>
</feature>
<comment type="caution">
    <text evidence="2">The sequence shown here is derived from an EMBL/GenBank/DDBJ whole genome shotgun (WGS) entry which is preliminary data.</text>
</comment>
<reference evidence="2 3" key="1">
    <citation type="submission" date="2021-06" db="EMBL/GenBank/DDBJ databases">
        <authorList>
            <person name="Palmer J.M."/>
        </authorList>
    </citation>
    <scope>NUCLEOTIDE SEQUENCE [LARGE SCALE GENOMIC DNA]</scope>
    <source>
        <strain evidence="2 3">XC_2019</strain>
        <tissue evidence="2">Muscle</tissue>
    </source>
</reference>
<name>A0ABV0QHF5_9TELE</name>
<organism evidence="2 3">
    <name type="scientific">Xenoophorus captivus</name>
    <dbReference type="NCBI Taxonomy" id="1517983"/>
    <lineage>
        <taxon>Eukaryota</taxon>
        <taxon>Metazoa</taxon>
        <taxon>Chordata</taxon>
        <taxon>Craniata</taxon>
        <taxon>Vertebrata</taxon>
        <taxon>Euteleostomi</taxon>
        <taxon>Actinopterygii</taxon>
        <taxon>Neopterygii</taxon>
        <taxon>Teleostei</taxon>
        <taxon>Neoteleostei</taxon>
        <taxon>Acanthomorphata</taxon>
        <taxon>Ovalentaria</taxon>
        <taxon>Atherinomorphae</taxon>
        <taxon>Cyprinodontiformes</taxon>
        <taxon>Goodeidae</taxon>
        <taxon>Xenoophorus</taxon>
    </lineage>
</organism>
<evidence type="ECO:0000256" key="1">
    <source>
        <dbReference type="SAM" id="MobiDB-lite"/>
    </source>
</evidence>
<evidence type="ECO:0000313" key="3">
    <source>
        <dbReference type="Proteomes" id="UP001434883"/>
    </source>
</evidence>
<evidence type="ECO:0000313" key="2">
    <source>
        <dbReference type="EMBL" id="MEQ2194993.1"/>
    </source>
</evidence>
<gene>
    <name evidence="2" type="ORF">XENOCAPTIV_005812</name>
</gene>
<sequence>LSNPCPQYCPLDTVEDAQHSQAILPPEMDVAPSSFVRPDMSPPDDALTDLALPADNPLDVDIPVTTVPDGDCSDTSVTGSLPQVVYIQPKRRVLRDLGSIKPPRRLVCEMNDHAVDEASEQCLNFKGVMGTFESVFS</sequence>
<dbReference type="EMBL" id="JAHRIN010010037">
    <property type="protein sequence ID" value="MEQ2194993.1"/>
    <property type="molecule type" value="Genomic_DNA"/>
</dbReference>
<proteinExistence type="predicted"/>
<feature type="region of interest" description="Disordered" evidence="1">
    <location>
        <begin position="30"/>
        <end position="54"/>
    </location>
</feature>
<accession>A0ABV0QHF5</accession>
<protein>
    <submittedName>
        <fullName evidence="2">Uncharacterized protein</fullName>
    </submittedName>
</protein>
<dbReference type="Proteomes" id="UP001434883">
    <property type="component" value="Unassembled WGS sequence"/>
</dbReference>